<dbReference type="InterPro" id="IPR002921">
    <property type="entry name" value="Fungal_lipase-type"/>
</dbReference>
<name>A0A813FEQ6_POLGL</name>
<dbReference type="InterPro" id="IPR015424">
    <property type="entry name" value="PyrdxlP-dep_Trfase"/>
</dbReference>
<keyword evidence="4" id="KW-1185">Reference proteome</keyword>
<protein>
    <recommendedName>
        <fullName evidence="5">Aminotransferase class I/classII domain-containing protein</fullName>
    </recommendedName>
</protein>
<dbReference type="SUPFAM" id="SSF53474">
    <property type="entry name" value="alpha/beta-Hydrolases"/>
    <property type="match status" value="1"/>
</dbReference>
<feature type="domain" description="Aminotransferase class I/classII large" evidence="1">
    <location>
        <begin position="25"/>
        <end position="332"/>
    </location>
</feature>
<accession>A0A813FEQ6</accession>
<dbReference type="CDD" id="cd00609">
    <property type="entry name" value="AAT_like"/>
    <property type="match status" value="1"/>
</dbReference>
<dbReference type="GO" id="GO:0006629">
    <property type="term" value="P:lipid metabolic process"/>
    <property type="evidence" value="ECO:0007669"/>
    <property type="project" value="InterPro"/>
</dbReference>
<dbReference type="PANTHER" id="PTHR43510:SF1">
    <property type="entry name" value="AMINOTRANSFERASE FUNCTION, HYPOTHETICAL (EUROFUNG)"/>
    <property type="match status" value="1"/>
</dbReference>
<dbReference type="Gene3D" id="3.40.50.1820">
    <property type="entry name" value="alpha/beta hydrolase"/>
    <property type="match status" value="1"/>
</dbReference>
<dbReference type="GO" id="GO:0030170">
    <property type="term" value="F:pyridoxal phosphate binding"/>
    <property type="evidence" value="ECO:0007669"/>
    <property type="project" value="InterPro"/>
</dbReference>
<comment type="caution">
    <text evidence="3">The sequence shown here is derived from an EMBL/GenBank/DDBJ whole genome shotgun (WGS) entry which is preliminary data.</text>
</comment>
<dbReference type="Proteomes" id="UP000654075">
    <property type="component" value="Unassembled WGS sequence"/>
</dbReference>
<dbReference type="Pfam" id="PF01764">
    <property type="entry name" value="Lipase_3"/>
    <property type="match status" value="1"/>
</dbReference>
<dbReference type="Pfam" id="PF00155">
    <property type="entry name" value="Aminotran_1_2"/>
    <property type="match status" value="1"/>
</dbReference>
<dbReference type="Gene3D" id="3.90.1150.10">
    <property type="entry name" value="Aspartate Aminotransferase, domain 1"/>
    <property type="match status" value="1"/>
</dbReference>
<sequence length="1126" mass="123139">MAMILPPFKLEEWFAKYEFSAQHQLCNSDCETLTVEELLKLDAQGMEGALQGLLSMRLGYTECTGAPSLREAIASNMYSSMTAEEILVHAGAEEAIFTFAMQFGPGDHVVVMAPCYQSLSAVMQSRGVEVSFWTLREVDEDSHGPRRWAADMEDLQALLRSETRAVVINCPHNPTGFTFTQEELQLVIEACRSRGAYLFSDEVYSGLEHPSGRQTKSLPKACDLYDRAVCLGVVSKAQGLAGLRIGWVASKDRDLLGAMCGVKLYTSICSSGPSEYLAEIAVRHSQELCSRNLTIIEDNLHHLQALLEEFQDMISMCLPSAGCIGLLRLEGKLQSRSAEALAVDAVQKAREHFVKCHFFTECNAVHHASVTTGVPALFDLTPGRFGALQGVPQALAHLCSKMRMAARVSRIGFDAYWKTRSIAIKPRAPLTGVRKRELKASRLSVMTRSAIMIVAFPPSPLEALGCVPVVFRMETYLLIGGPDLADLLLTPLMQSGGSDQSSGEKEKAGFERLARSERSSIIRQARRRHIREEEQVRLIWATRFTLCFVRSRFVCAEKQSSSQSPACMMQLKGHLRSKRKRFIEDGLWTQLLVQRLPLQAGQRDGYKNTVSHGDGSRGELQIANTPDVKLSDVVPDARSQASISGDRRLSEALTPGMRGEGYEAVSALDQGLREVEDGENGQEAYGFQIENAMVGGLGLQSSGSHQSGAEGFETWQFMGCLTMEVRRRHGGVLANEALLRKGDCDFFSVMPGLSSAAGVNLPYGLDRNESCCRGYNEVGWPYQFAECKQDPLSLCESCWKESSEVDAVSHPMIRFAGVGWAASVTVTGDAKPKYGWLGGALQVGVDDLLSGNLVSGSQVENAAVNQKMMNVRLGVGIYNPAPDGITVDVCPGNQDWKVDMLNEEAENIHARVFKSERAKIAVVAFRGTQLASTKNWHVDADIKRVRMDLGSGKNPFGNSTMVHEGFLNALDAAQLVQVTAMSFDSSSTPSVFGLVDAVPEDVALPQPFNDTLQGGIQRCDQSEQTDWSLIFTGHSLGGDDLGSALLLRLLPDVASTAELWKITREAEELQQNRGGDLTCALALLAATRAETEGWNRRLRMPLWIAGGSLKVHPTPFVCLATVKIAT</sequence>
<evidence type="ECO:0000313" key="3">
    <source>
        <dbReference type="EMBL" id="CAE8611276.1"/>
    </source>
</evidence>
<dbReference type="InterPro" id="IPR015422">
    <property type="entry name" value="PyrdxlP-dep_Trfase_small"/>
</dbReference>
<dbReference type="Gene3D" id="3.40.640.10">
    <property type="entry name" value="Type I PLP-dependent aspartate aminotransferase-like (Major domain)"/>
    <property type="match status" value="1"/>
</dbReference>
<dbReference type="InterPro" id="IPR015421">
    <property type="entry name" value="PyrdxlP-dep_Trfase_major"/>
</dbReference>
<reference evidence="3" key="1">
    <citation type="submission" date="2021-02" db="EMBL/GenBank/DDBJ databases">
        <authorList>
            <person name="Dougan E. K."/>
            <person name="Rhodes N."/>
            <person name="Thang M."/>
            <person name="Chan C."/>
        </authorList>
    </citation>
    <scope>NUCLEOTIDE SEQUENCE</scope>
</reference>
<organism evidence="3 4">
    <name type="scientific">Polarella glacialis</name>
    <name type="common">Dinoflagellate</name>
    <dbReference type="NCBI Taxonomy" id="89957"/>
    <lineage>
        <taxon>Eukaryota</taxon>
        <taxon>Sar</taxon>
        <taxon>Alveolata</taxon>
        <taxon>Dinophyceae</taxon>
        <taxon>Suessiales</taxon>
        <taxon>Suessiaceae</taxon>
        <taxon>Polarella</taxon>
    </lineage>
</organism>
<evidence type="ECO:0000259" key="2">
    <source>
        <dbReference type="Pfam" id="PF01764"/>
    </source>
</evidence>
<dbReference type="InterPro" id="IPR004839">
    <property type="entry name" value="Aminotransferase_I/II_large"/>
</dbReference>
<dbReference type="SUPFAM" id="SSF53383">
    <property type="entry name" value="PLP-dependent transferases"/>
    <property type="match status" value="1"/>
</dbReference>
<evidence type="ECO:0000313" key="4">
    <source>
        <dbReference type="Proteomes" id="UP000654075"/>
    </source>
</evidence>
<dbReference type="PANTHER" id="PTHR43510">
    <property type="entry name" value="AMINOTRANSFERASE FUNCTION, HYPOTHETICAL (EUROFUNG)"/>
    <property type="match status" value="1"/>
</dbReference>
<proteinExistence type="predicted"/>
<dbReference type="EMBL" id="CAJNNV010025016">
    <property type="protein sequence ID" value="CAE8611276.1"/>
    <property type="molecule type" value="Genomic_DNA"/>
</dbReference>
<dbReference type="InterPro" id="IPR029058">
    <property type="entry name" value="AB_hydrolase_fold"/>
</dbReference>
<evidence type="ECO:0008006" key="5">
    <source>
        <dbReference type="Google" id="ProtNLM"/>
    </source>
</evidence>
<dbReference type="AlphaFoldDB" id="A0A813FEQ6"/>
<evidence type="ECO:0000259" key="1">
    <source>
        <dbReference type="Pfam" id="PF00155"/>
    </source>
</evidence>
<dbReference type="OrthoDB" id="7042322at2759"/>
<feature type="domain" description="Fungal lipase-type" evidence="2">
    <location>
        <begin position="922"/>
        <end position="1038"/>
    </location>
</feature>
<gene>
    <name evidence="3" type="ORF">PGLA1383_LOCUS29077</name>
</gene>